<dbReference type="Gene3D" id="1.20.144.10">
    <property type="entry name" value="Phosphatidic acid phosphatase type 2/haloperoxidase"/>
    <property type="match status" value="1"/>
</dbReference>
<name>A0ABT3FQU7_9BACT</name>
<dbReference type="PANTHER" id="PTHR14969">
    <property type="entry name" value="SPHINGOSINE-1-PHOSPHATE PHOSPHOHYDROLASE"/>
    <property type="match status" value="1"/>
</dbReference>
<dbReference type="InterPro" id="IPR000326">
    <property type="entry name" value="PAP2/HPO"/>
</dbReference>
<dbReference type="RefSeq" id="WP_264501529.1">
    <property type="nucleotide sequence ID" value="NZ_JAPDDS010000006.1"/>
</dbReference>
<feature type="transmembrane region" description="Helical" evidence="1">
    <location>
        <begin position="177"/>
        <end position="197"/>
    </location>
</feature>
<comment type="caution">
    <text evidence="3">The sequence shown here is derived from an EMBL/GenBank/DDBJ whole genome shotgun (WGS) entry which is preliminary data.</text>
</comment>
<dbReference type="Pfam" id="PF01569">
    <property type="entry name" value="PAP2"/>
    <property type="match status" value="1"/>
</dbReference>
<feature type="transmembrane region" description="Helical" evidence="1">
    <location>
        <begin position="146"/>
        <end position="165"/>
    </location>
</feature>
<organism evidence="3 4">
    <name type="scientific">Luteolibacter flavescens</name>
    <dbReference type="NCBI Taxonomy" id="1859460"/>
    <lineage>
        <taxon>Bacteria</taxon>
        <taxon>Pseudomonadati</taxon>
        <taxon>Verrucomicrobiota</taxon>
        <taxon>Verrucomicrobiia</taxon>
        <taxon>Verrucomicrobiales</taxon>
        <taxon>Verrucomicrobiaceae</taxon>
        <taxon>Luteolibacter</taxon>
    </lineage>
</organism>
<keyword evidence="1" id="KW-0812">Transmembrane</keyword>
<feature type="transmembrane region" description="Helical" evidence="1">
    <location>
        <begin position="203"/>
        <end position="222"/>
    </location>
</feature>
<dbReference type="EMBL" id="JAPDDS010000006">
    <property type="protein sequence ID" value="MCW1885574.1"/>
    <property type="molecule type" value="Genomic_DNA"/>
</dbReference>
<reference evidence="3 4" key="1">
    <citation type="submission" date="2022-10" db="EMBL/GenBank/DDBJ databases">
        <title>Luteolibacter flavescens strain MCCC 1K03193, whole genome shotgun sequencing project.</title>
        <authorList>
            <person name="Zhao G."/>
            <person name="Shen L."/>
        </authorList>
    </citation>
    <scope>NUCLEOTIDE SEQUENCE [LARGE SCALE GENOMIC DNA]</scope>
    <source>
        <strain evidence="3 4">MCCC 1K03193</strain>
    </source>
</reference>
<keyword evidence="4" id="KW-1185">Reference proteome</keyword>
<keyword evidence="1" id="KW-1133">Transmembrane helix</keyword>
<feature type="transmembrane region" description="Helical" evidence="1">
    <location>
        <begin position="76"/>
        <end position="99"/>
    </location>
</feature>
<dbReference type="InterPro" id="IPR036938">
    <property type="entry name" value="PAP2/HPO_sf"/>
</dbReference>
<dbReference type="SUPFAM" id="SSF48317">
    <property type="entry name" value="Acid phosphatase/Vanadium-dependent haloperoxidase"/>
    <property type="match status" value="1"/>
</dbReference>
<evidence type="ECO:0000313" key="3">
    <source>
        <dbReference type="EMBL" id="MCW1885574.1"/>
    </source>
</evidence>
<dbReference type="CDD" id="cd03392">
    <property type="entry name" value="PAP2_like_2"/>
    <property type="match status" value="1"/>
</dbReference>
<dbReference type="PANTHER" id="PTHR14969:SF13">
    <property type="entry name" value="AT30094P"/>
    <property type="match status" value="1"/>
</dbReference>
<gene>
    <name evidence="3" type="ORF">OKA04_12615</name>
</gene>
<dbReference type="Proteomes" id="UP001207930">
    <property type="component" value="Unassembled WGS sequence"/>
</dbReference>
<proteinExistence type="predicted"/>
<evidence type="ECO:0000313" key="4">
    <source>
        <dbReference type="Proteomes" id="UP001207930"/>
    </source>
</evidence>
<sequence>MPRFLDLLARWRKEPLITAALLLIAGGLWGFMEISEAVGEGETHAWDEAVLLSLREPGNLSDPIGSSRIEEMGRDLTALGGFTILTGLTLASIGIALFLRKPRIAALIAISITTASFLTSLLKQGFDRPRPDLVPHGTVVTNASFPSGHSMMAAVVYLTLGMLLARTQPGRAFRVYLIALSVVVTLLVGTSRVYLGVHWPSDVLAGWTLGAAWALLFGLIAIRIDRP</sequence>
<feature type="domain" description="Phosphatidic acid phosphatase type 2/haloperoxidase" evidence="2">
    <location>
        <begin position="105"/>
        <end position="218"/>
    </location>
</feature>
<accession>A0ABT3FQU7</accession>
<keyword evidence="1" id="KW-0472">Membrane</keyword>
<feature type="transmembrane region" description="Helical" evidence="1">
    <location>
        <begin position="106"/>
        <end position="126"/>
    </location>
</feature>
<protein>
    <submittedName>
        <fullName evidence="3">Phosphatase PAP2 family protein</fullName>
    </submittedName>
</protein>
<dbReference type="SMART" id="SM00014">
    <property type="entry name" value="acidPPc"/>
    <property type="match status" value="1"/>
</dbReference>
<evidence type="ECO:0000256" key="1">
    <source>
        <dbReference type="SAM" id="Phobius"/>
    </source>
</evidence>
<evidence type="ECO:0000259" key="2">
    <source>
        <dbReference type="SMART" id="SM00014"/>
    </source>
</evidence>